<evidence type="ECO:0000259" key="1">
    <source>
        <dbReference type="Pfam" id="PF00364"/>
    </source>
</evidence>
<dbReference type="Gene3D" id="2.40.50.100">
    <property type="match status" value="1"/>
</dbReference>
<dbReference type="InterPro" id="IPR000089">
    <property type="entry name" value="Biotin_lipoyl"/>
</dbReference>
<feature type="domain" description="Lipoyl-binding" evidence="1">
    <location>
        <begin position="1"/>
        <end position="33"/>
    </location>
</feature>
<name>X0VH27_9ZZZZ</name>
<dbReference type="SUPFAM" id="SSF51230">
    <property type="entry name" value="Single hybrid motif"/>
    <property type="match status" value="1"/>
</dbReference>
<protein>
    <recommendedName>
        <fullName evidence="1">Lipoyl-binding domain-containing protein</fullName>
    </recommendedName>
</protein>
<accession>X0VH27</accession>
<organism evidence="2">
    <name type="scientific">marine sediment metagenome</name>
    <dbReference type="NCBI Taxonomy" id="412755"/>
    <lineage>
        <taxon>unclassified sequences</taxon>
        <taxon>metagenomes</taxon>
        <taxon>ecological metagenomes</taxon>
    </lineage>
</organism>
<comment type="caution">
    <text evidence="2">The sequence shown here is derived from an EMBL/GenBank/DDBJ whole genome shotgun (WGS) entry which is preliminary data.</text>
</comment>
<dbReference type="InterPro" id="IPR011053">
    <property type="entry name" value="Single_hybrid_motif"/>
</dbReference>
<proteinExistence type="predicted"/>
<sequence>KVMNEIKAETSGTIAEILVTNGQAVEYGQVLFRVKPD</sequence>
<dbReference type="Pfam" id="PF00364">
    <property type="entry name" value="Biotin_lipoyl"/>
    <property type="match status" value="1"/>
</dbReference>
<feature type="non-terminal residue" evidence="2">
    <location>
        <position position="1"/>
    </location>
</feature>
<gene>
    <name evidence="2" type="ORF">S01H1_48857</name>
</gene>
<evidence type="ECO:0000313" key="2">
    <source>
        <dbReference type="EMBL" id="GAG17604.1"/>
    </source>
</evidence>
<reference evidence="2" key="1">
    <citation type="journal article" date="2014" name="Front. Microbiol.">
        <title>High frequency of phylogenetically diverse reductive dehalogenase-homologous genes in deep subseafloor sedimentary metagenomes.</title>
        <authorList>
            <person name="Kawai M."/>
            <person name="Futagami T."/>
            <person name="Toyoda A."/>
            <person name="Takaki Y."/>
            <person name="Nishi S."/>
            <person name="Hori S."/>
            <person name="Arai W."/>
            <person name="Tsubouchi T."/>
            <person name="Morono Y."/>
            <person name="Uchiyama I."/>
            <person name="Ito T."/>
            <person name="Fujiyama A."/>
            <person name="Inagaki F."/>
            <person name="Takami H."/>
        </authorList>
    </citation>
    <scope>NUCLEOTIDE SEQUENCE</scope>
    <source>
        <strain evidence="2">Expedition CK06-06</strain>
    </source>
</reference>
<dbReference type="AlphaFoldDB" id="X0VH27"/>
<dbReference type="EMBL" id="BARS01031390">
    <property type="protein sequence ID" value="GAG17604.1"/>
    <property type="molecule type" value="Genomic_DNA"/>
</dbReference>